<comment type="caution">
    <text evidence="7">The sequence shown here is derived from an EMBL/GenBank/DDBJ whole genome shotgun (WGS) entry which is preliminary data.</text>
</comment>
<evidence type="ECO:0000313" key="7">
    <source>
        <dbReference type="EMBL" id="KAK3606877.1"/>
    </source>
</evidence>
<keyword evidence="2" id="KW-1003">Cell membrane</keyword>
<accession>A0AAE0TAN8</accession>
<dbReference type="Proteomes" id="UP001195483">
    <property type="component" value="Unassembled WGS sequence"/>
</dbReference>
<reference evidence="7" key="2">
    <citation type="journal article" date="2021" name="Genome Biol. Evol.">
        <title>Developing a high-quality reference genome for a parasitic bivalve with doubly uniparental inheritance (Bivalvia: Unionida).</title>
        <authorList>
            <person name="Smith C.H."/>
        </authorList>
    </citation>
    <scope>NUCLEOTIDE SEQUENCE</scope>
    <source>
        <strain evidence="7">CHS0354</strain>
        <tissue evidence="7">Mantle</tissue>
    </source>
</reference>
<dbReference type="EMBL" id="JAEAOA010001141">
    <property type="protein sequence ID" value="KAK3606877.1"/>
    <property type="molecule type" value="Genomic_DNA"/>
</dbReference>
<dbReference type="GO" id="GO:0005886">
    <property type="term" value="C:plasma membrane"/>
    <property type="evidence" value="ECO:0007669"/>
    <property type="project" value="UniProtKB-SubCell"/>
</dbReference>
<sequence>MLKKLPVRFGGSVDLLAGLQDAVRSVSVKKLLAILHTSAFLLGAYFAGSVAAELTGVFLFKPNITQQVKYTPPKPQFVDRPREFKDFMPVIIGNTFSTEAAPPDILKSEDQNAAQKSISDLQLRGTLVVDVFRAYAYIVQVSTSTEKFFSLRDQIFNTGLTLKRVEDTHVVLEQNGAEVILKYPERPTFANLNEFKAADQPVAQAPPAPGGEGLIQPAPASSAGGAPVVNIVKGKADVVVNANSIESALSNFTNLLQQARVIPRNDESGKLKGYVIRSIEKGSFYEQIGLQNNDIIKNVNGKAIDSPETALTLFQLMRNEKQINLILERNGQDVANSYADIALYGTLTSLGMIVAIGSQNVFVIKQGIRREFIFMVCLVCTLSDYLLITLGVLGAGKFFAENRFFLITMSIAGILFLTAYGAMAFYRMIKGEKLETAPEKTGNRRFRQVLLQVLAVTYLNPHVYLDTVVVLGGISSSLPADSRIYFLTGAGTSSMVWFFTIGYGAGRLTPLFRQRLTWRILNFFVGCIMWYMAWRLFLHLRIIWSPEAF</sequence>
<dbReference type="GO" id="GO:0015171">
    <property type="term" value="F:amino acid transmembrane transporter activity"/>
    <property type="evidence" value="ECO:0007669"/>
    <property type="project" value="TreeGrafter"/>
</dbReference>
<gene>
    <name evidence="7" type="ORF">CHS0354_018471</name>
</gene>
<protein>
    <recommendedName>
        <fullName evidence="9">PDZ domain-containing protein</fullName>
    </recommendedName>
</protein>
<dbReference type="PANTHER" id="PTHR30086:SF20">
    <property type="entry name" value="ARGININE EXPORTER PROTEIN ARGO-RELATED"/>
    <property type="match status" value="1"/>
</dbReference>
<dbReference type="Gene3D" id="2.30.42.10">
    <property type="match status" value="1"/>
</dbReference>
<evidence type="ECO:0000313" key="8">
    <source>
        <dbReference type="Proteomes" id="UP001195483"/>
    </source>
</evidence>
<evidence type="ECO:0000256" key="6">
    <source>
        <dbReference type="SAM" id="Phobius"/>
    </source>
</evidence>
<organism evidence="7 8">
    <name type="scientific">Potamilus streckersoni</name>
    <dbReference type="NCBI Taxonomy" id="2493646"/>
    <lineage>
        <taxon>Eukaryota</taxon>
        <taxon>Metazoa</taxon>
        <taxon>Spiralia</taxon>
        <taxon>Lophotrochozoa</taxon>
        <taxon>Mollusca</taxon>
        <taxon>Bivalvia</taxon>
        <taxon>Autobranchia</taxon>
        <taxon>Heteroconchia</taxon>
        <taxon>Palaeoheterodonta</taxon>
        <taxon>Unionida</taxon>
        <taxon>Unionoidea</taxon>
        <taxon>Unionidae</taxon>
        <taxon>Ambleminae</taxon>
        <taxon>Lampsilini</taxon>
        <taxon>Potamilus</taxon>
    </lineage>
</organism>
<keyword evidence="4 6" id="KW-1133">Transmembrane helix</keyword>
<keyword evidence="3 6" id="KW-0812">Transmembrane</keyword>
<evidence type="ECO:0000256" key="4">
    <source>
        <dbReference type="ARBA" id="ARBA00022989"/>
    </source>
</evidence>
<dbReference type="SUPFAM" id="SSF50156">
    <property type="entry name" value="PDZ domain-like"/>
    <property type="match status" value="1"/>
</dbReference>
<feature type="transmembrane region" description="Helical" evidence="6">
    <location>
        <begin position="341"/>
        <end position="363"/>
    </location>
</feature>
<dbReference type="AlphaFoldDB" id="A0AAE0TAN8"/>
<keyword evidence="5 6" id="KW-0472">Membrane</keyword>
<dbReference type="PANTHER" id="PTHR30086">
    <property type="entry name" value="ARGININE EXPORTER PROTEIN ARGO"/>
    <property type="match status" value="1"/>
</dbReference>
<dbReference type="InterPro" id="IPR036034">
    <property type="entry name" value="PDZ_sf"/>
</dbReference>
<feature type="transmembrane region" description="Helical" evidence="6">
    <location>
        <begin position="516"/>
        <end position="534"/>
    </location>
</feature>
<feature type="transmembrane region" description="Helical" evidence="6">
    <location>
        <begin position="372"/>
        <end position="392"/>
    </location>
</feature>
<dbReference type="Gene3D" id="2.30.30.830">
    <property type="match status" value="1"/>
</dbReference>
<proteinExistence type="predicted"/>
<evidence type="ECO:0000256" key="5">
    <source>
        <dbReference type="ARBA" id="ARBA00023136"/>
    </source>
</evidence>
<evidence type="ECO:0008006" key="9">
    <source>
        <dbReference type="Google" id="ProtNLM"/>
    </source>
</evidence>
<comment type="subcellular location">
    <subcellularLocation>
        <location evidence="1">Cell membrane</location>
        <topology evidence="1">Multi-pass membrane protein</topology>
    </subcellularLocation>
</comment>
<feature type="transmembrane region" description="Helical" evidence="6">
    <location>
        <begin position="484"/>
        <end position="504"/>
    </location>
</feature>
<evidence type="ECO:0000256" key="3">
    <source>
        <dbReference type="ARBA" id="ARBA00022692"/>
    </source>
</evidence>
<evidence type="ECO:0000256" key="2">
    <source>
        <dbReference type="ARBA" id="ARBA00022475"/>
    </source>
</evidence>
<reference evidence="7" key="3">
    <citation type="submission" date="2023-05" db="EMBL/GenBank/DDBJ databases">
        <authorList>
            <person name="Smith C.H."/>
        </authorList>
    </citation>
    <scope>NUCLEOTIDE SEQUENCE</scope>
    <source>
        <strain evidence="7">CHS0354</strain>
        <tissue evidence="7">Mantle</tissue>
    </source>
</reference>
<feature type="transmembrane region" description="Helical" evidence="6">
    <location>
        <begin position="404"/>
        <end position="426"/>
    </location>
</feature>
<feature type="transmembrane region" description="Helical" evidence="6">
    <location>
        <begin position="446"/>
        <end position="464"/>
    </location>
</feature>
<keyword evidence="8" id="KW-1185">Reference proteome</keyword>
<dbReference type="Pfam" id="PF01810">
    <property type="entry name" value="LysE"/>
    <property type="match status" value="1"/>
</dbReference>
<reference evidence="7" key="1">
    <citation type="journal article" date="2021" name="Genome Biol. Evol.">
        <title>A High-Quality Reference Genome for a Parasitic Bivalve with Doubly Uniparental Inheritance (Bivalvia: Unionida).</title>
        <authorList>
            <person name="Smith C.H."/>
        </authorList>
    </citation>
    <scope>NUCLEOTIDE SEQUENCE</scope>
    <source>
        <strain evidence="7">CHS0354</strain>
    </source>
</reference>
<dbReference type="InterPro" id="IPR001123">
    <property type="entry name" value="LeuE-type"/>
</dbReference>
<name>A0AAE0TAN8_9BIVA</name>
<evidence type="ECO:0000256" key="1">
    <source>
        <dbReference type="ARBA" id="ARBA00004651"/>
    </source>
</evidence>